<dbReference type="PANTHER" id="PTHR30146">
    <property type="entry name" value="LACI-RELATED TRANSCRIPTIONAL REPRESSOR"/>
    <property type="match status" value="1"/>
</dbReference>
<dbReference type="PROSITE" id="PS50932">
    <property type="entry name" value="HTH_LACI_2"/>
    <property type="match status" value="1"/>
</dbReference>
<keyword evidence="7" id="KW-1185">Reference proteome</keyword>
<feature type="domain" description="HTH lacI-type" evidence="5">
    <location>
        <begin position="3"/>
        <end position="57"/>
    </location>
</feature>
<dbReference type="InterPro" id="IPR001761">
    <property type="entry name" value="Peripla_BP/Lac1_sug-bd_dom"/>
</dbReference>
<dbReference type="InterPro" id="IPR028082">
    <property type="entry name" value="Peripla_BP_I"/>
</dbReference>
<dbReference type="OrthoDB" id="9796186at2"/>
<accession>A0A0R1QKJ5</accession>
<dbReference type="GO" id="GO:0000976">
    <property type="term" value="F:transcription cis-regulatory region binding"/>
    <property type="evidence" value="ECO:0007669"/>
    <property type="project" value="TreeGrafter"/>
</dbReference>
<evidence type="ECO:0000256" key="2">
    <source>
        <dbReference type="ARBA" id="ARBA00023015"/>
    </source>
</evidence>
<dbReference type="Gene3D" id="3.40.50.2300">
    <property type="match status" value="2"/>
</dbReference>
<evidence type="ECO:0000259" key="5">
    <source>
        <dbReference type="PROSITE" id="PS50932"/>
    </source>
</evidence>
<comment type="caution">
    <text evidence="6">The sequence shown here is derived from an EMBL/GenBank/DDBJ whole genome shotgun (WGS) entry which is preliminary data.</text>
</comment>
<dbReference type="CDD" id="cd01392">
    <property type="entry name" value="HTH_LacI"/>
    <property type="match status" value="1"/>
</dbReference>
<evidence type="ECO:0000256" key="4">
    <source>
        <dbReference type="ARBA" id="ARBA00023163"/>
    </source>
</evidence>
<gene>
    <name evidence="6" type="ORF">FD01_GL000968</name>
</gene>
<dbReference type="EMBL" id="AZEU01000136">
    <property type="protein sequence ID" value="KRL44942.1"/>
    <property type="molecule type" value="Genomic_DNA"/>
</dbReference>
<dbReference type="PATRIC" id="fig|1423769.4.peg.1042"/>
<dbReference type="InterPro" id="IPR010982">
    <property type="entry name" value="Lambda_DNA-bd_dom_sf"/>
</dbReference>
<sequence>MSVTIRDVAREAGVSVATVSRVINSKGYLSPAAITKVQLAMEKLNYQPNAAARRLQGKSSATIGVILPSLDNPLYSELFEHIEDELSGRHYQTLLCTSKNNSEKEEEYFKLLKSNQVDGIITGSHSDFLIEHGNASYPIVSFDRQISKEIPTVKSDNLAGGRAIAGKVVERGVKNVLILSGSKEDFYPINDRVTGMMAVFNQAGVDVTTSSLEFESSIALKKLLVGQLIVSRDYDAICCTDDVTAILVKTCADTMNYHPLISGYDGSTFIRTFFPELPTVQQPIKEMAELMVELLIERIKSPKTRLNSDYTFPVKTNRVHKKA</sequence>
<evidence type="ECO:0000313" key="7">
    <source>
        <dbReference type="Proteomes" id="UP000051790"/>
    </source>
</evidence>
<organism evidence="6 7">
    <name type="scientific">Lacticaseibacillus manihotivorans DSM 13343 = JCM 12514</name>
    <dbReference type="NCBI Taxonomy" id="1423769"/>
    <lineage>
        <taxon>Bacteria</taxon>
        <taxon>Bacillati</taxon>
        <taxon>Bacillota</taxon>
        <taxon>Bacilli</taxon>
        <taxon>Lactobacillales</taxon>
        <taxon>Lactobacillaceae</taxon>
        <taxon>Lacticaseibacillus</taxon>
    </lineage>
</organism>
<keyword evidence="2" id="KW-0805">Transcription regulation</keyword>
<dbReference type="Proteomes" id="UP000051790">
    <property type="component" value="Unassembled WGS sequence"/>
</dbReference>
<evidence type="ECO:0000256" key="3">
    <source>
        <dbReference type="ARBA" id="ARBA00023125"/>
    </source>
</evidence>
<dbReference type="Pfam" id="PF00532">
    <property type="entry name" value="Peripla_BP_1"/>
    <property type="match status" value="1"/>
</dbReference>
<dbReference type="AlphaFoldDB" id="A0A0R1QKJ5"/>
<reference evidence="6 7" key="1">
    <citation type="journal article" date="2015" name="Genome Announc.">
        <title>Expanding the biotechnology potential of lactobacilli through comparative genomics of 213 strains and associated genera.</title>
        <authorList>
            <person name="Sun Z."/>
            <person name="Harris H.M."/>
            <person name="McCann A."/>
            <person name="Guo C."/>
            <person name="Argimon S."/>
            <person name="Zhang W."/>
            <person name="Yang X."/>
            <person name="Jeffery I.B."/>
            <person name="Cooney J.C."/>
            <person name="Kagawa T.F."/>
            <person name="Liu W."/>
            <person name="Song Y."/>
            <person name="Salvetti E."/>
            <person name="Wrobel A."/>
            <person name="Rasinkangas P."/>
            <person name="Parkhill J."/>
            <person name="Rea M.C."/>
            <person name="O'Sullivan O."/>
            <person name="Ritari J."/>
            <person name="Douillard F.P."/>
            <person name="Paul Ross R."/>
            <person name="Yang R."/>
            <person name="Briner A.E."/>
            <person name="Felis G.E."/>
            <person name="de Vos W.M."/>
            <person name="Barrangou R."/>
            <person name="Klaenhammer T.R."/>
            <person name="Caufield P.W."/>
            <person name="Cui Y."/>
            <person name="Zhang H."/>
            <person name="O'Toole P.W."/>
        </authorList>
    </citation>
    <scope>NUCLEOTIDE SEQUENCE [LARGE SCALE GENOMIC DNA]</scope>
    <source>
        <strain evidence="6 7">DSM 13343</strain>
    </source>
</reference>
<keyword evidence="4" id="KW-0804">Transcription</keyword>
<dbReference type="PANTHER" id="PTHR30146:SF95">
    <property type="entry name" value="RIBOSE OPERON REPRESSOR"/>
    <property type="match status" value="1"/>
</dbReference>
<dbReference type="SUPFAM" id="SSF47413">
    <property type="entry name" value="lambda repressor-like DNA-binding domains"/>
    <property type="match status" value="1"/>
</dbReference>
<evidence type="ECO:0000256" key="1">
    <source>
        <dbReference type="ARBA" id="ARBA00022491"/>
    </source>
</evidence>
<dbReference type="Pfam" id="PF00356">
    <property type="entry name" value="LacI"/>
    <property type="match status" value="1"/>
</dbReference>
<dbReference type="PRINTS" id="PR00036">
    <property type="entry name" value="HTHLACI"/>
</dbReference>
<proteinExistence type="predicted"/>
<dbReference type="SUPFAM" id="SSF53822">
    <property type="entry name" value="Periplasmic binding protein-like I"/>
    <property type="match status" value="1"/>
</dbReference>
<dbReference type="Gene3D" id="1.10.260.40">
    <property type="entry name" value="lambda repressor-like DNA-binding domains"/>
    <property type="match status" value="1"/>
</dbReference>
<name>A0A0R1QKJ5_9LACO</name>
<dbReference type="PROSITE" id="PS00356">
    <property type="entry name" value="HTH_LACI_1"/>
    <property type="match status" value="1"/>
</dbReference>
<dbReference type="SMART" id="SM00354">
    <property type="entry name" value="HTH_LACI"/>
    <property type="match status" value="1"/>
</dbReference>
<keyword evidence="3" id="KW-0238">DNA-binding</keyword>
<protein>
    <submittedName>
        <fullName evidence="6">Sucrose operon repressor ScrR</fullName>
    </submittedName>
</protein>
<keyword evidence="1" id="KW-0678">Repressor</keyword>
<dbReference type="GO" id="GO:0003700">
    <property type="term" value="F:DNA-binding transcription factor activity"/>
    <property type="evidence" value="ECO:0007669"/>
    <property type="project" value="TreeGrafter"/>
</dbReference>
<dbReference type="InterPro" id="IPR000843">
    <property type="entry name" value="HTH_LacI"/>
</dbReference>
<dbReference type="RefSeq" id="WP_056963653.1">
    <property type="nucleotide sequence ID" value="NZ_AZEU01000136.1"/>
</dbReference>
<evidence type="ECO:0000313" key="6">
    <source>
        <dbReference type="EMBL" id="KRL44942.1"/>
    </source>
</evidence>